<evidence type="ECO:0000256" key="1">
    <source>
        <dbReference type="ARBA" id="ARBA00012528"/>
    </source>
</evidence>
<dbReference type="Gene3D" id="3.30.70.270">
    <property type="match status" value="1"/>
</dbReference>
<evidence type="ECO:0000256" key="3">
    <source>
        <dbReference type="SAM" id="Phobius"/>
    </source>
</evidence>
<reference evidence="5 6" key="1">
    <citation type="journal article" date="2012" name="Stand. Genomic Sci.">
        <title>Complete genome sequence of the sulfur compounds oxidizing chemolithoautotroph Sulfuricurvum kujiense type strain (YK-1(T)).</title>
        <authorList>
            <person name="Han C."/>
            <person name="Kotsyurbenko O."/>
            <person name="Chertkov O."/>
            <person name="Held B."/>
            <person name="Lapidus A."/>
            <person name="Nolan M."/>
            <person name="Lucas S."/>
            <person name="Hammon N."/>
            <person name="Deshpande S."/>
            <person name="Cheng J.F."/>
            <person name="Tapia R."/>
            <person name="Goodwin L.A."/>
            <person name="Pitluck S."/>
            <person name="Liolios K."/>
            <person name="Pagani I."/>
            <person name="Ivanova N."/>
            <person name="Mavromatis K."/>
            <person name="Mikhailova N."/>
            <person name="Pati A."/>
            <person name="Chen A."/>
            <person name="Palaniappan K."/>
            <person name="Land M."/>
            <person name="Hauser L."/>
            <person name="Chang Y.J."/>
            <person name="Jeffries C.D."/>
            <person name="Brambilla E.M."/>
            <person name="Rohde M."/>
            <person name="Spring S."/>
            <person name="Sikorski J."/>
            <person name="Goker M."/>
            <person name="Woyke T."/>
            <person name="Bristow J."/>
            <person name="Eisen J.A."/>
            <person name="Markowitz V."/>
            <person name="Hugenholtz P."/>
            <person name="Kyrpides N.C."/>
            <person name="Klenk H.P."/>
            <person name="Detter J.C."/>
        </authorList>
    </citation>
    <scope>NUCLEOTIDE SEQUENCE [LARGE SCALE GENOMIC DNA]</scope>
    <source>
        <strain evidence="6">ATCC BAA-921 / DSM 16994 / JCM 11577 / YK-1</strain>
    </source>
</reference>
<dbReference type="Proteomes" id="UP000008721">
    <property type="component" value="Chromosome"/>
</dbReference>
<dbReference type="HOGENOM" id="CLU_757895_0_0_7"/>
<dbReference type="InterPro" id="IPR043128">
    <property type="entry name" value="Rev_trsase/Diguanyl_cyclase"/>
</dbReference>
<feature type="transmembrane region" description="Helical" evidence="3">
    <location>
        <begin position="12"/>
        <end position="32"/>
    </location>
</feature>
<comment type="catalytic activity">
    <reaction evidence="2">
        <text>2 GTP = 3',3'-c-di-GMP + 2 diphosphate</text>
        <dbReference type="Rhea" id="RHEA:24898"/>
        <dbReference type="ChEBI" id="CHEBI:33019"/>
        <dbReference type="ChEBI" id="CHEBI:37565"/>
        <dbReference type="ChEBI" id="CHEBI:58805"/>
        <dbReference type="EC" id="2.7.7.65"/>
    </reaction>
</comment>
<dbReference type="eggNOG" id="COG3706">
    <property type="taxonomic scope" value="Bacteria"/>
</dbReference>
<keyword evidence="3" id="KW-0812">Transmembrane</keyword>
<dbReference type="AlphaFoldDB" id="E4TZ67"/>
<dbReference type="OrthoDB" id="9778432at2"/>
<dbReference type="Pfam" id="PF00990">
    <property type="entry name" value="GGDEF"/>
    <property type="match status" value="1"/>
</dbReference>
<proteinExistence type="predicted"/>
<dbReference type="CDD" id="cd01949">
    <property type="entry name" value="GGDEF"/>
    <property type="match status" value="1"/>
</dbReference>
<feature type="domain" description="GGDEF" evidence="4">
    <location>
        <begin position="264"/>
        <end position="401"/>
    </location>
</feature>
<evidence type="ECO:0000313" key="5">
    <source>
        <dbReference type="EMBL" id="ADR33066.1"/>
    </source>
</evidence>
<dbReference type="InterPro" id="IPR024478">
    <property type="entry name" value="HlyB_4HB_MCP"/>
</dbReference>
<dbReference type="PANTHER" id="PTHR45138">
    <property type="entry name" value="REGULATORY COMPONENTS OF SENSORY TRANSDUCTION SYSTEM"/>
    <property type="match status" value="1"/>
</dbReference>
<dbReference type="KEGG" id="sku:Sulku_0399"/>
<dbReference type="GO" id="GO:1902201">
    <property type="term" value="P:negative regulation of bacterial-type flagellum-dependent cell motility"/>
    <property type="evidence" value="ECO:0007669"/>
    <property type="project" value="TreeGrafter"/>
</dbReference>
<name>E4TZ67_SULKY</name>
<evidence type="ECO:0000259" key="4">
    <source>
        <dbReference type="PROSITE" id="PS50887"/>
    </source>
</evidence>
<evidence type="ECO:0000313" key="6">
    <source>
        <dbReference type="Proteomes" id="UP000008721"/>
    </source>
</evidence>
<keyword evidence="6" id="KW-1185">Reference proteome</keyword>
<keyword evidence="3" id="KW-1133">Transmembrane helix</keyword>
<dbReference type="FunFam" id="3.30.70.270:FF:000001">
    <property type="entry name" value="Diguanylate cyclase domain protein"/>
    <property type="match status" value="1"/>
</dbReference>
<dbReference type="SUPFAM" id="SSF55073">
    <property type="entry name" value="Nucleotide cyclase"/>
    <property type="match status" value="1"/>
</dbReference>
<dbReference type="EMBL" id="CP002355">
    <property type="protein sequence ID" value="ADR33066.1"/>
    <property type="molecule type" value="Genomic_DNA"/>
</dbReference>
<dbReference type="Pfam" id="PF12729">
    <property type="entry name" value="4HB_MCP_1"/>
    <property type="match status" value="1"/>
</dbReference>
<protein>
    <recommendedName>
        <fullName evidence="1">diguanylate cyclase</fullName>
        <ecNumber evidence="1">2.7.7.65</ecNumber>
    </recommendedName>
</protein>
<dbReference type="SMART" id="SM00267">
    <property type="entry name" value="GGDEF"/>
    <property type="match status" value="1"/>
</dbReference>
<dbReference type="InterPro" id="IPR000160">
    <property type="entry name" value="GGDEF_dom"/>
</dbReference>
<dbReference type="GO" id="GO:0043709">
    <property type="term" value="P:cell adhesion involved in single-species biofilm formation"/>
    <property type="evidence" value="ECO:0007669"/>
    <property type="project" value="TreeGrafter"/>
</dbReference>
<dbReference type="EC" id="2.7.7.65" evidence="1"/>
<dbReference type="PROSITE" id="PS50887">
    <property type="entry name" value="GGDEF"/>
    <property type="match status" value="1"/>
</dbReference>
<dbReference type="PANTHER" id="PTHR45138:SF9">
    <property type="entry name" value="DIGUANYLATE CYCLASE DGCM-RELATED"/>
    <property type="match status" value="1"/>
</dbReference>
<evidence type="ECO:0000256" key="2">
    <source>
        <dbReference type="ARBA" id="ARBA00034247"/>
    </source>
</evidence>
<dbReference type="GO" id="GO:0052621">
    <property type="term" value="F:diguanylate cyclase activity"/>
    <property type="evidence" value="ECO:0007669"/>
    <property type="project" value="UniProtKB-EC"/>
</dbReference>
<dbReference type="InterPro" id="IPR029787">
    <property type="entry name" value="Nucleotide_cyclase"/>
</dbReference>
<keyword evidence="3" id="KW-0472">Membrane</keyword>
<dbReference type="NCBIfam" id="TIGR00254">
    <property type="entry name" value="GGDEF"/>
    <property type="match status" value="1"/>
</dbReference>
<dbReference type="RefSeq" id="WP_013459263.1">
    <property type="nucleotide sequence ID" value="NC_014762.1"/>
</dbReference>
<sequence length="402" mass="45843">MKALKLKTKLLYLLLLVGFGLVVIGLIGYINIQNIKRNMDTLYFGSLIPLNELNTITATYHNDLGSSVYRWSHQLLSDEQAATNILQGLDRINHLWTSYLSHDKHPEEMAYINYTEAQIRSIENYFMQVHSTVSDPSRSHPISLMTMDENIQSIQKTIAQLITYEYENAKYEHAMLLAQYENALMQLILFLGVILALVMGLAWVIFSRIEIQQQQLIASSETLKHLNLKLEQASYTDSLTSLFNRRYFNIVYDREFKRALRSNKPFVFMMLDIDFFKQYNDTYGHIQGDVALQTVAKILKSTLQRPGDYPFRLGGEEFGIILCDIDCKNAHIMGEKVRAAIDSLKIEHKGSKILPTLSVSIGGICITPTLDMSDDALIHAADTNLYAAKERGRNQVVFGNKL</sequence>
<dbReference type="STRING" id="709032.Sulku_0399"/>
<feature type="transmembrane region" description="Helical" evidence="3">
    <location>
        <begin position="183"/>
        <end position="206"/>
    </location>
</feature>
<organism evidence="5 6">
    <name type="scientific">Sulfuricurvum kujiense (strain ATCC BAA-921 / DSM 16994 / JCM 11577 / YK-1)</name>
    <dbReference type="NCBI Taxonomy" id="709032"/>
    <lineage>
        <taxon>Bacteria</taxon>
        <taxon>Pseudomonadati</taxon>
        <taxon>Campylobacterota</taxon>
        <taxon>Epsilonproteobacteria</taxon>
        <taxon>Campylobacterales</taxon>
        <taxon>Sulfurimonadaceae</taxon>
        <taxon>Sulfuricurvum</taxon>
    </lineage>
</organism>
<accession>E4TZ67</accession>
<dbReference type="GO" id="GO:0005886">
    <property type="term" value="C:plasma membrane"/>
    <property type="evidence" value="ECO:0007669"/>
    <property type="project" value="TreeGrafter"/>
</dbReference>
<dbReference type="InterPro" id="IPR050469">
    <property type="entry name" value="Diguanylate_Cyclase"/>
</dbReference>
<gene>
    <name evidence="5" type="ordered locus">Sulku_0399</name>
</gene>